<feature type="region of interest" description="Disordered" evidence="1">
    <location>
        <begin position="330"/>
        <end position="349"/>
    </location>
</feature>
<dbReference type="InterPro" id="IPR037291">
    <property type="entry name" value="DUF4139"/>
</dbReference>
<name>A1WVX6_HALHL</name>
<dbReference type="KEGG" id="hha:Hhal_1062"/>
<evidence type="ECO:0000256" key="1">
    <source>
        <dbReference type="SAM" id="MobiDB-lite"/>
    </source>
</evidence>
<dbReference type="STRING" id="349124.Hhal_1062"/>
<dbReference type="HOGENOM" id="CLU_594170_0_0_6"/>
<dbReference type="PANTHER" id="PTHR38075">
    <property type="entry name" value="DUF4139 DOMAIN-CONTAINING PROTEIN"/>
    <property type="match status" value="1"/>
</dbReference>
<organism evidence="3 4">
    <name type="scientific">Halorhodospira halophila (strain DSM 244 / SL1)</name>
    <name type="common">Ectothiorhodospira halophila (strain DSM 244 / SL1)</name>
    <dbReference type="NCBI Taxonomy" id="349124"/>
    <lineage>
        <taxon>Bacteria</taxon>
        <taxon>Pseudomonadati</taxon>
        <taxon>Pseudomonadota</taxon>
        <taxon>Gammaproteobacteria</taxon>
        <taxon>Chromatiales</taxon>
        <taxon>Ectothiorhodospiraceae</taxon>
        <taxon>Halorhodospira</taxon>
    </lineage>
</organism>
<keyword evidence="4" id="KW-1185">Reference proteome</keyword>
<evidence type="ECO:0000259" key="2">
    <source>
        <dbReference type="Pfam" id="PF13598"/>
    </source>
</evidence>
<evidence type="ECO:0000313" key="3">
    <source>
        <dbReference type="EMBL" id="ABM61838.1"/>
    </source>
</evidence>
<evidence type="ECO:0000313" key="4">
    <source>
        <dbReference type="Proteomes" id="UP000000647"/>
    </source>
</evidence>
<dbReference type="PANTHER" id="PTHR38075:SF1">
    <property type="entry name" value="DUF4139 DOMAIN-CONTAINING PROTEIN"/>
    <property type="match status" value="1"/>
</dbReference>
<dbReference type="eggNOG" id="COG5316">
    <property type="taxonomic scope" value="Bacteria"/>
</dbReference>
<reference evidence="3 4" key="2">
    <citation type="journal article" date="2013" name="Stand. Genomic Sci.">
        <title>Complete genome sequence of Halorhodospira halophila SL1.</title>
        <authorList>
            <person name="Challacombe J.F."/>
            <person name="Majid S."/>
            <person name="Deole R."/>
            <person name="Brettin T.S."/>
            <person name="Bruce D."/>
            <person name="Delano S.F."/>
            <person name="Detter J.C."/>
            <person name="Gleasner C.D."/>
            <person name="Han C.S."/>
            <person name="Misra M."/>
            <person name="Reitenga K.G."/>
            <person name="Mikhailova N."/>
            <person name="Woyke T."/>
            <person name="Pitluck S."/>
            <person name="Nolan M."/>
            <person name="Land M.L."/>
            <person name="Saunders E."/>
            <person name="Tapia R."/>
            <person name="Lapidus A."/>
            <person name="Ivanova N."/>
            <person name="Hoff W.D."/>
        </authorList>
    </citation>
    <scope>NUCLEOTIDE SEQUENCE [LARGE SCALE GENOMIC DNA]</scope>
    <source>
        <strain evidence="4">DSM 244 / SL1</strain>
    </source>
</reference>
<dbReference type="Proteomes" id="UP000000647">
    <property type="component" value="Chromosome"/>
</dbReference>
<reference evidence="4" key="1">
    <citation type="submission" date="2006-12" db="EMBL/GenBank/DDBJ databases">
        <title>Complete sequence of Halorhodospira halophila SL1.</title>
        <authorList>
            <consortium name="US DOE Joint Genome Institute"/>
            <person name="Copeland A."/>
            <person name="Lucas S."/>
            <person name="Lapidus A."/>
            <person name="Barry K."/>
            <person name="Detter J.C."/>
            <person name="Glavina del Rio T."/>
            <person name="Hammon N."/>
            <person name="Israni S."/>
            <person name="Dalin E."/>
            <person name="Tice H."/>
            <person name="Pitluck S."/>
            <person name="Saunders E."/>
            <person name="Brettin T."/>
            <person name="Bruce D."/>
            <person name="Han C."/>
            <person name="Tapia R."/>
            <person name="Schmutz J."/>
            <person name="Larimer F."/>
            <person name="Land M."/>
            <person name="Hauser L."/>
            <person name="Kyrpides N."/>
            <person name="Mikhailova N."/>
            <person name="Hoff W."/>
            <person name="Richardson P."/>
        </authorList>
    </citation>
    <scope>NUCLEOTIDE SEQUENCE [LARGE SCALE GENOMIC DNA]</scope>
    <source>
        <strain evidence="4">DSM 244 / SL1</strain>
    </source>
</reference>
<dbReference type="AlphaFoldDB" id="A1WVX6"/>
<feature type="domain" description="DUF4139" evidence="2">
    <location>
        <begin position="194"/>
        <end position="457"/>
    </location>
</feature>
<gene>
    <name evidence="3" type="ordered locus">Hhal_1062</name>
</gene>
<accession>A1WVX6</accession>
<dbReference type="EMBL" id="CP000544">
    <property type="protein sequence ID" value="ABM61838.1"/>
    <property type="molecule type" value="Genomic_DNA"/>
</dbReference>
<protein>
    <recommendedName>
        <fullName evidence="2">DUF4139 domain-containing protein</fullName>
    </recommendedName>
</protein>
<dbReference type="Pfam" id="PF13598">
    <property type="entry name" value="DUF4139"/>
    <property type="match status" value="1"/>
</dbReference>
<proteinExistence type="predicted"/>
<sequence length="460" mass="50689">MLLFALATPAYGAETAPAEFEPPPLSTRTLPEGEREVISDGQDRTALAVSVYLRGAAVFRETREIGLPDGPARLVLADVPEHLDAGTVSLDSEHRPQVTAASFTPGDLDQDALLRHHLGSEIRYRAHPQGDWERARLLAFDADEAIVATEAAVHPLPRDGDTRFAFPERPGHLYGSPTLELTVDSESGGTHPATLAYRSDGLTWRAEYQLHAAEDEPARLDGYARVDNGTGLDLRQAKLTFIGASLDDDAMRTLAQAESVTADRVGGLPRFQTAERYDLLAGRSHRIHLFRETPEAFNRHHRLRGDAGAEPDRPQQSAARRVAGWQAGTDLPPGRVTLLTGPPGATEPVGEGRIQGTAAGDEVEVDLGPAFTVTGERTLQERRRLEEAEGFEAAWRIRVRNRGETATRVELEERLPGDWELLETSHEPTRTEGRWALWDLALEADDEATLEYRVRVEREE</sequence>